<dbReference type="EMBL" id="VIIS01002210">
    <property type="protein sequence ID" value="KAF0287204.1"/>
    <property type="molecule type" value="Genomic_DNA"/>
</dbReference>
<keyword evidence="5 10" id="KW-1133">Transmembrane helix</keyword>
<dbReference type="GO" id="GO:0051453">
    <property type="term" value="P:regulation of intracellular pH"/>
    <property type="evidence" value="ECO:0007669"/>
    <property type="project" value="TreeGrafter"/>
</dbReference>
<feature type="transmembrane region" description="Helical" evidence="10">
    <location>
        <begin position="155"/>
        <end position="175"/>
    </location>
</feature>
<proteinExistence type="predicted"/>
<comment type="subcellular location">
    <subcellularLocation>
        <location evidence="1">Cell membrane</location>
        <topology evidence="1">Multi-pass membrane protein</topology>
    </subcellularLocation>
</comment>
<feature type="domain" description="Cation/H+ exchanger transmembrane" evidence="11">
    <location>
        <begin position="50"/>
        <end position="212"/>
    </location>
</feature>
<name>A0A6A4UX56_AMPAM</name>
<keyword evidence="8 10" id="KW-0472">Membrane</keyword>
<keyword evidence="7" id="KW-0406">Ion transport</keyword>
<evidence type="ECO:0000313" key="12">
    <source>
        <dbReference type="EMBL" id="KAF0287206.1"/>
    </source>
</evidence>
<protein>
    <submittedName>
        <fullName evidence="12">Sodium/hydrogen exchanger 7</fullName>
    </submittedName>
</protein>
<evidence type="ECO:0000256" key="4">
    <source>
        <dbReference type="ARBA" id="ARBA00022692"/>
    </source>
</evidence>
<dbReference type="GO" id="GO:0005886">
    <property type="term" value="C:plasma membrane"/>
    <property type="evidence" value="ECO:0007669"/>
    <property type="project" value="UniProtKB-SubCell"/>
</dbReference>
<evidence type="ECO:0000256" key="3">
    <source>
        <dbReference type="ARBA" id="ARBA00022475"/>
    </source>
</evidence>
<dbReference type="OrthoDB" id="10068803at2759"/>
<evidence type="ECO:0000256" key="10">
    <source>
        <dbReference type="SAM" id="Phobius"/>
    </source>
</evidence>
<sequence length="267" mass="28998">MNGSSAEHAEHEEGEEHHPYVILFLMVSFATGVLVRGIIKKLTWFKLPYTILVLAIPGMCIAAAMTAVLATFLFDYYWNFKEGLLFGAVTAATDPVAVVSLLREVGASKPLSMLIEGESLMNDGSAIVLFLIMLDICKGTAEVAVGPILARFCQIAIGGPIFGIACGHFFVFWLSRIFNDAVSEITLTIVAAYFTFYVGEVLLGAAMVMMFFPLLSRIGYGLSWQSALVIIWGGLRGAVGSSRWRSSSTRTRCSAPAVTRNVTIHRA</sequence>
<keyword evidence="6" id="KW-0915">Sodium</keyword>
<dbReference type="Gene3D" id="6.10.140.1330">
    <property type="match status" value="1"/>
</dbReference>
<organism evidence="12 13">
    <name type="scientific">Amphibalanus amphitrite</name>
    <name type="common">Striped barnacle</name>
    <name type="synonym">Balanus amphitrite</name>
    <dbReference type="NCBI Taxonomy" id="1232801"/>
    <lineage>
        <taxon>Eukaryota</taxon>
        <taxon>Metazoa</taxon>
        <taxon>Ecdysozoa</taxon>
        <taxon>Arthropoda</taxon>
        <taxon>Crustacea</taxon>
        <taxon>Multicrustacea</taxon>
        <taxon>Cirripedia</taxon>
        <taxon>Thoracica</taxon>
        <taxon>Thoracicalcarea</taxon>
        <taxon>Balanomorpha</taxon>
        <taxon>Balanoidea</taxon>
        <taxon>Balanidae</taxon>
        <taxon>Amphibalaninae</taxon>
        <taxon>Amphibalanus</taxon>
    </lineage>
</organism>
<evidence type="ECO:0000256" key="8">
    <source>
        <dbReference type="ARBA" id="ARBA00023136"/>
    </source>
</evidence>
<feature type="transmembrane region" description="Helical" evidence="10">
    <location>
        <begin position="187"/>
        <end position="212"/>
    </location>
</feature>
<evidence type="ECO:0000259" key="11">
    <source>
        <dbReference type="Pfam" id="PF00999"/>
    </source>
</evidence>
<dbReference type="Proteomes" id="UP000440578">
    <property type="component" value="Unassembled WGS sequence"/>
</dbReference>
<evidence type="ECO:0000256" key="7">
    <source>
        <dbReference type="ARBA" id="ARBA00023065"/>
    </source>
</evidence>
<comment type="caution">
    <text evidence="12">The sequence shown here is derived from an EMBL/GenBank/DDBJ whole genome shotgun (WGS) entry which is preliminary data.</text>
</comment>
<dbReference type="GO" id="GO:0098719">
    <property type="term" value="P:sodium ion import across plasma membrane"/>
    <property type="evidence" value="ECO:0007669"/>
    <property type="project" value="TreeGrafter"/>
</dbReference>
<evidence type="ECO:0000256" key="6">
    <source>
        <dbReference type="ARBA" id="ARBA00023053"/>
    </source>
</evidence>
<dbReference type="Pfam" id="PF00999">
    <property type="entry name" value="Na_H_Exchanger"/>
    <property type="match status" value="1"/>
</dbReference>
<dbReference type="GO" id="GO:0015386">
    <property type="term" value="F:potassium:proton antiporter activity"/>
    <property type="evidence" value="ECO:0007669"/>
    <property type="project" value="TreeGrafter"/>
</dbReference>
<dbReference type="PANTHER" id="PTHR10110">
    <property type="entry name" value="SODIUM/HYDROGEN EXCHANGER"/>
    <property type="match status" value="1"/>
</dbReference>
<accession>A0A6A4UX56</accession>
<evidence type="ECO:0000256" key="2">
    <source>
        <dbReference type="ARBA" id="ARBA00022448"/>
    </source>
</evidence>
<keyword evidence="2" id="KW-0813">Transport</keyword>
<evidence type="ECO:0000256" key="5">
    <source>
        <dbReference type="ARBA" id="ARBA00022989"/>
    </source>
</evidence>
<keyword evidence="9" id="KW-0739">Sodium transport</keyword>
<evidence type="ECO:0000313" key="13">
    <source>
        <dbReference type="Proteomes" id="UP000440578"/>
    </source>
</evidence>
<evidence type="ECO:0000256" key="1">
    <source>
        <dbReference type="ARBA" id="ARBA00004651"/>
    </source>
</evidence>
<gene>
    <name evidence="12" type="primary">NHX7_1</name>
    <name evidence="12" type="ORF">FJT64_014389</name>
</gene>
<evidence type="ECO:0000256" key="9">
    <source>
        <dbReference type="ARBA" id="ARBA00023201"/>
    </source>
</evidence>
<keyword evidence="13" id="KW-1185">Reference proteome</keyword>
<dbReference type="GO" id="GO:0015385">
    <property type="term" value="F:sodium:proton antiporter activity"/>
    <property type="evidence" value="ECO:0007669"/>
    <property type="project" value="InterPro"/>
</dbReference>
<reference evidence="12 13" key="1">
    <citation type="submission" date="2019-07" db="EMBL/GenBank/DDBJ databases">
        <title>Draft genome assembly of a fouling barnacle, Amphibalanus amphitrite (Darwin, 1854): The first reference genome for Thecostraca.</title>
        <authorList>
            <person name="Kim W."/>
        </authorList>
    </citation>
    <scope>NUCLEOTIDE SEQUENCE [LARGE SCALE GENOMIC DNA]</scope>
    <source>
        <strain evidence="12">SNU_AA5</strain>
        <tissue evidence="12">Soma without cirri and trophi</tissue>
    </source>
</reference>
<feature type="transmembrane region" description="Helical" evidence="10">
    <location>
        <begin position="20"/>
        <end position="39"/>
    </location>
</feature>
<feature type="transmembrane region" description="Helical" evidence="10">
    <location>
        <begin position="218"/>
        <end position="235"/>
    </location>
</feature>
<dbReference type="PANTHER" id="PTHR10110:SF86">
    <property type="entry name" value="SODIUM_HYDROGEN EXCHANGER 7"/>
    <property type="match status" value="1"/>
</dbReference>
<dbReference type="InterPro" id="IPR018422">
    <property type="entry name" value="Cation/H_exchanger_CPA1"/>
</dbReference>
<keyword evidence="3" id="KW-1003">Cell membrane</keyword>
<feature type="transmembrane region" description="Helical" evidence="10">
    <location>
        <begin position="51"/>
        <end position="78"/>
    </location>
</feature>
<dbReference type="EMBL" id="VIIS01002210">
    <property type="protein sequence ID" value="KAF0287206.1"/>
    <property type="molecule type" value="Genomic_DNA"/>
</dbReference>
<dbReference type="AlphaFoldDB" id="A0A6A4UX56"/>
<dbReference type="InterPro" id="IPR006153">
    <property type="entry name" value="Cation/H_exchanger_TM"/>
</dbReference>
<keyword evidence="4 10" id="KW-0812">Transmembrane</keyword>